<evidence type="ECO:0000256" key="10">
    <source>
        <dbReference type="HAMAP-Rule" id="MF_02002"/>
    </source>
</evidence>
<dbReference type="NCBIfam" id="TIGR00392">
    <property type="entry name" value="ileS"/>
    <property type="match status" value="1"/>
</dbReference>
<dbReference type="GO" id="GO:0005524">
    <property type="term" value="F:ATP binding"/>
    <property type="evidence" value="ECO:0007669"/>
    <property type="project" value="UniProtKB-UniRule"/>
</dbReference>
<dbReference type="CDD" id="cd00818">
    <property type="entry name" value="IleRS_core"/>
    <property type="match status" value="1"/>
</dbReference>
<keyword evidence="3 10" id="KW-0436">Ligase</keyword>
<dbReference type="STRING" id="42094.JM47_02215"/>
<feature type="domain" description="Methionyl/Valyl/Leucyl/Isoleucyl-tRNA synthetase anticodon-binding" evidence="13">
    <location>
        <begin position="672"/>
        <end position="823"/>
    </location>
</feature>
<dbReference type="InterPro" id="IPR050081">
    <property type="entry name" value="Ile-tRNA_ligase"/>
</dbReference>
<keyword evidence="7 10" id="KW-0030">Aminoacyl-tRNA synthetase</keyword>
<dbReference type="EC" id="6.1.1.5" evidence="10"/>
<dbReference type="Pfam" id="PF06827">
    <property type="entry name" value="zf-FPG_IleRS"/>
    <property type="match status" value="1"/>
</dbReference>
<dbReference type="HAMAP" id="MF_02002">
    <property type="entry name" value="Ile_tRNA_synth_type1"/>
    <property type="match status" value="1"/>
</dbReference>
<evidence type="ECO:0000256" key="6">
    <source>
        <dbReference type="ARBA" id="ARBA00022917"/>
    </source>
</evidence>
<evidence type="ECO:0000259" key="12">
    <source>
        <dbReference type="Pfam" id="PF06827"/>
    </source>
</evidence>
<evidence type="ECO:0000256" key="3">
    <source>
        <dbReference type="ARBA" id="ARBA00022598"/>
    </source>
</evidence>
<dbReference type="PATRIC" id="fig|42094.4.peg.435"/>
<dbReference type="InterPro" id="IPR009080">
    <property type="entry name" value="tRNAsynth_Ia_anticodon-bd"/>
</dbReference>
<dbReference type="InterPro" id="IPR013155">
    <property type="entry name" value="M/V/L/I-tRNA-synth_anticd-bd"/>
</dbReference>
<dbReference type="InterPro" id="IPR002300">
    <property type="entry name" value="aa-tRNA-synth_Ia"/>
</dbReference>
<dbReference type="SUPFAM" id="SSF52374">
    <property type="entry name" value="Nucleotidylyl transferase"/>
    <property type="match status" value="1"/>
</dbReference>
<evidence type="ECO:0000256" key="1">
    <source>
        <dbReference type="ARBA" id="ARBA00006887"/>
    </source>
</evidence>
<dbReference type="PANTHER" id="PTHR42765:SF1">
    <property type="entry name" value="ISOLEUCINE--TRNA LIGASE, MITOCHONDRIAL"/>
    <property type="match status" value="1"/>
</dbReference>
<dbReference type="Pfam" id="PF00133">
    <property type="entry name" value="tRNA-synt_1"/>
    <property type="match status" value="1"/>
</dbReference>
<dbReference type="GO" id="GO:0004822">
    <property type="term" value="F:isoleucine-tRNA ligase activity"/>
    <property type="evidence" value="ECO:0007669"/>
    <property type="project" value="UniProtKB-UniRule"/>
</dbReference>
<sequence length="896" mass="104324">MDYKSTLNMPFTEFEMKANLNTKEPKIQQFWDDHKIYEQLLAKNKNYPTFVLHDGPPYANGSIHIGHALNKILKDIIVTYKNMNRFYAPFIAGWDTHGLPIEVALAKKTKLANDSVSKRRDQCKEYALEQIAIQKGQFQRLGLLTDFKTNYYTLDHQFEIDQLNLFKTLLEKGYIYQDFKPVFWSWSSQSALAESEIEYAERTSDAIFVKLMLKDDALFNNQNTSLVIWTTTPWTLPANLAVAINPNISYSLIKTDSSQLIIATDLVESFTKKVGIENYSIIKTLDPKELEKKAYISPINNQECFVILDDYVSSIDGTGLVHNAPGFGLEDYYACKKYGIDALVNIDNYGKYNSLVNDPELENMFYEDANPVIIQRLKAKDLIIHHEKITHSVAHDWRTKKPVMYRATKQWFVSVENALEAILKTLDNDVSSTNSKGIERMREMVINRKEWCISRQRVWGVPIPMIFDQDYNPINDLELVNHIINVLDQKGVNAWFELDVKEFLTEKYLNTNQTYYKEKDIMDVWFDSGSSYSILKHHNLNYPADLYLEGQDQYRGWFNSSIITGTILNNKAPYKFLLAHGMVLDGEGMKMSKSKGNVVDPLSVCNVYGADVLRIWIANSDYSSDIRISEDILKQNAEIYRRIRNTLFKYSLSVLADFDFKQHYTTNVRQEDLYVLKQFKDLMDQVKVAYETYNFMDVIRLFNKFVLELSSWYFENIKDDLYCLEINNVARRQIQSTVYFILKHSLIALTPIIPHTTEEAYSFLNADKLESVKLEEFLVDDDFKFSGDIDQMQAFFEIKDVVFNELEKARKQNLIKKNNEALVVLSKEMIKDTELANNTSLLKKWFNVAKVEFGDQLAVSNANFKKCLRCWNHYPDEEMYNDEVSKRCIEVMQKQK</sequence>
<dbReference type="GO" id="GO:0006428">
    <property type="term" value="P:isoleucyl-tRNA aminoacylation"/>
    <property type="evidence" value="ECO:0007669"/>
    <property type="project" value="UniProtKB-UniRule"/>
</dbReference>
<dbReference type="RefSeq" id="WP_208894798.1">
    <property type="nucleotide sequence ID" value="NZ_CP009770.1"/>
</dbReference>
<evidence type="ECO:0000313" key="15">
    <source>
        <dbReference type="Proteomes" id="UP000032261"/>
    </source>
</evidence>
<dbReference type="AlphaFoldDB" id="A0A0C5RPU8"/>
<dbReference type="SUPFAM" id="SSF47323">
    <property type="entry name" value="Anticodon-binding domain of a subclass of class I aminoacyl-tRNA synthetases"/>
    <property type="match status" value="1"/>
</dbReference>
<dbReference type="Proteomes" id="UP000032261">
    <property type="component" value="Chromosome"/>
</dbReference>
<comment type="function">
    <text evidence="8 10">Catalyzes the attachment of isoleucine to tRNA(Ile). As IleRS can inadvertently accommodate and process structurally similar amino acids such as valine, to avoid such errors it has two additional distinct tRNA(Ile)-dependent editing activities. One activity is designated as 'pretransfer' editing and involves the hydrolysis of activated Val-AMP. The other activity is designated 'posttransfer' editing and involves deacylation of mischarged Val-tRNA(Ile).</text>
</comment>
<dbReference type="SUPFAM" id="SSF50677">
    <property type="entry name" value="ValRS/IleRS/LeuRS editing domain"/>
    <property type="match status" value="1"/>
</dbReference>
<accession>A0A0C5RPU8</accession>
<evidence type="ECO:0000259" key="11">
    <source>
        <dbReference type="Pfam" id="PF00133"/>
    </source>
</evidence>
<dbReference type="Gene3D" id="3.40.50.620">
    <property type="entry name" value="HUPs"/>
    <property type="match status" value="2"/>
</dbReference>
<evidence type="ECO:0000256" key="5">
    <source>
        <dbReference type="ARBA" id="ARBA00022840"/>
    </source>
</evidence>
<dbReference type="Gene3D" id="1.10.10.830">
    <property type="entry name" value="Ile-tRNA synthetase CP2 domain-like"/>
    <property type="match status" value="1"/>
</dbReference>
<comment type="similarity">
    <text evidence="1 10">Belongs to the class-I aminoacyl-tRNA synthetase family. IleS type 1 subfamily.</text>
</comment>
<reference evidence="14 15" key="1">
    <citation type="journal article" date="2015" name="Genome Announc.">
        <title>Genome Sequence of Ureaplasma diversum Strain ATCC 49782.</title>
        <authorList>
            <person name="Marques L.M."/>
            <person name="Guimaraes A.M."/>
            <person name="Martins H.B."/>
            <person name="Rezende I.S."/>
            <person name="Barbosa M.S."/>
            <person name="Campos G.B."/>
            <person name="do Nascimento N.C."/>
            <person name="Dos Santos A.P."/>
            <person name="Amorim A.T."/>
            <person name="Santos V.M."/>
            <person name="Messick J.B."/>
            <person name="Timenetsky J."/>
        </authorList>
    </citation>
    <scope>NUCLEOTIDE SEQUENCE [LARGE SCALE GENOMIC DNA]</scope>
    <source>
        <strain evidence="14 15">ATCC 49782</strain>
    </source>
</reference>
<evidence type="ECO:0000259" key="13">
    <source>
        <dbReference type="Pfam" id="PF08264"/>
    </source>
</evidence>
<dbReference type="InterPro" id="IPR009008">
    <property type="entry name" value="Val/Leu/Ile-tRNA-synth_edit"/>
</dbReference>
<dbReference type="EMBL" id="CP009770">
    <property type="protein sequence ID" value="AJQ45389.1"/>
    <property type="molecule type" value="Genomic_DNA"/>
</dbReference>
<comment type="subunit">
    <text evidence="10">Monomer.</text>
</comment>
<keyword evidence="2 10" id="KW-0963">Cytoplasm</keyword>
<dbReference type="InterPro" id="IPR001412">
    <property type="entry name" value="aa-tRNA-synth_I_CS"/>
</dbReference>
<feature type="binding site" evidence="10">
    <location>
        <position position="593"/>
    </location>
    <ligand>
        <name>ATP</name>
        <dbReference type="ChEBI" id="CHEBI:30616"/>
    </ligand>
</feature>
<dbReference type="CDD" id="cd07960">
    <property type="entry name" value="Anticodon_Ia_Ile_BEm"/>
    <property type="match status" value="1"/>
</dbReference>
<feature type="short sequence motif" description="'HIGH' region" evidence="10">
    <location>
        <begin position="57"/>
        <end position="67"/>
    </location>
</feature>
<dbReference type="InterPro" id="IPR023585">
    <property type="entry name" value="Ile-tRNA-ligase_type1"/>
</dbReference>
<dbReference type="GO" id="GO:0002161">
    <property type="term" value="F:aminoacyl-tRNA deacylase activity"/>
    <property type="evidence" value="ECO:0007669"/>
    <property type="project" value="InterPro"/>
</dbReference>
<comment type="caution">
    <text evidence="10">Lacks conserved residue(s) required for the propagation of feature annotation.</text>
</comment>
<dbReference type="PROSITE" id="PS00178">
    <property type="entry name" value="AA_TRNA_LIGASE_I"/>
    <property type="match status" value="1"/>
</dbReference>
<keyword evidence="4 10" id="KW-0547">Nucleotide-binding</keyword>
<evidence type="ECO:0000256" key="2">
    <source>
        <dbReference type="ARBA" id="ARBA00022490"/>
    </source>
</evidence>
<evidence type="ECO:0000256" key="8">
    <source>
        <dbReference type="ARBA" id="ARBA00025217"/>
    </source>
</evidence>
<evidence type="ECO:0000313" key="14">
    <source>
        <dbReference type="EMBL" id="AJQ45389.1"/>
    </source>
</evidence>
<dbReference type="HOGENOM" id="CLU_001493_7_1_14"/>
<protein>
    <recommendedName>
        <fullName evidence="10">Isoleucine--tRNA ligase</fullName>
        <ecNumber evidence="10">6.1.1.5</ecNumber>
    </recommendedName>
    <alternativeName>
        <fullName evidence="10">Isoleucyl-tRNA synthetase</fullName>
        <shortName evidence="10">IleRS</shortName>
    </alternativeName>
</protein>
<gene>
    <name evidence="10" type="primary">ileS</name>
    <name evidence="14" type="ORF">JM47_02215</name>
</gene>
<name>A0A0C5RPU8_9BACT</name>
<dbReference type="InterPro" id="IPR033708">
    <property type="entry name" value="Anticodon_Ile_BEm"/>
</dbReference>
<feature type="domain" description="Aminoacyl-tRNA synthetase class Ia" evidence="11">
    <location>
        <begin position="27"/>
        <end position="629"/>
    </location>
</feature>
<dbReference type="InterPro" id="IPR002301">
    <property type="entry name" value="Ile-tRNA-ligase"/>
</dbReference>
<evidence type="ECO:0000256" key="4">
    <source>
        <dbReference type="ARBA" id="ARBA00022741"/>
    </source>
</evidence>
<comment type="domain">
    <text evidence="10">IleRS has two distinct active sites: one for aminoacylation and one for editing. The misactivated valine is translocated from the active site to the editing site, which sterically excludes the correctly activated isoleucine. The single editing site contains two valyl binding pockets, one specific for each substrate (Val-AMP or Val-tRNA(Ile)).</text>
</comment>
<comment type="subcellular location">
    <subcellularLocation>
        <location evidence="10">Cytoplasm</location>
    </subcellularLocation>
</comment>
<dbReference type="GO" id="GO:0000049">
    <property type="term" value="F:tRNA binding"/>
    <property type="evidence" value="ECO:0007669"/>
    <property type="project" value="InterPro"/>
</dbReference>
<organism evidence="14 15">
    <name type="scientific">Ureaplasma diversum</name>
    <dbReference type="NCBI Taxonomy" id="42094"/>
    <lineage>
        <taxon>Bacteria</taxon>
        <taxon>Bacillati</taxon>
        <taxon>Mycoplasmatota</taxon>
        <taxon>Mycoplasmoidales</taxon>
        <taxon>Mycoplasmoidaceae</taxon>
        <taxon>Ureaplasma</taxon>
    </lineage>
</organism>
<dbReference type="KEGG" id="ude:JM47_02215"/>
<dbReference type="GO" id="GO:0005829">
    <property type="term" value="C:cytosol"/>
    <property type="evidence" value="ECO:0007669"/>
    <property type="project" value="TreeGrafter"/>
</dbReference>
<evidence type="ECO:0000256" key="9">
    <source>
        <dbReference type="ARBA" id="ARBA00048359"/>
    </source>
</evidence>
<feature type="domain" description="Zinc finger FPG/IleRS-type" evidence="12">
    <location>
        <begin position="864"/>
        <end position="891"/>
    </location>
</feature>
<keyword evidence="5 10" id="KW-0067">ATP-binding</keyword>
<dbReference type="Pfam" id="PF08264">
    <property type="entry name" value="Anticodon_1"/>
    <property type="match status" value="1"/>
</dbReference>
<dbReference type="PRINTS" id="PR00984">
    <property type="entry name" value="TRNASYNTHILE"/>
</dbReference>
<dbReference type="InterPro" id="IPR014729">
    <property type="entry name" value="Rossmann-like_a/b/a_fold"/>
</dbReference>
<keyword evidence="6 10" id="KW-0648">Protein biosynthesis</keyword>
<feature type="binding site" evidence="10">
    <location>
        <position position="549"/>
    </location>
    <ligand>
        <name>L-isoleucyl-5'-AMP</name>
        <dbReference type="ChEBI" id="CHEBI:178002"/>
    </ligand>
</feature>
<dbReference type="PANTHER" id="PTHR42765">
    <property type="entry name" value="SOLEUCYL-TRNA SYNTHETASE"/>
    <property type="match status" value="1"/>
</dbReference>
<dbReference type="InterPro" id="IPR010663">
    <property type="entry name" value="Znf_FPG/IleRS"/>
</dbReference>
<proteinExistence type="inferred from homology"/>
<dbReference type="Gene3D" id="1.10.730.20">
    <property type="match status" value="1"/>
</dbReference>
<evidence type="ECO:0000256" key="7">
    <source>
        <dbReference type="ARBA" id="ARBA00023146"/>
    </source>
</evidence>
<feature type="short sequence motif" description="'KMSKS' region" evidence="10">
    <location>
        <begin position="590"/>
        <end position="594"/>
    </location>
</feature>
<comment type="catalytic activity">
    <reaction evidence="9 10">
        <text>tRNA(Ile) + L-isoleucine + ATP = L-isoleucyl-tRNA(Ile) + AMP + diphosphate</text>
        <dbReference type="Rhea" id="RHEA:11060"/>
        <dbReference type="Rhea" id="RHEA-COMP:9666"/>
        <dbReference type="Rhea" id="RHEA-COMP:9695"/>
        <dbReference type="ChEBI" id="CHEBI:30616"/>
        <dbReference type="ChEBI" id="CHEBI:33019"/>
        <dbReference type="ChEBI" id="CHEBI:58045"/>
        <dbReference type="ChEBI" id="CHEBI:78442"/>
        <dbReference type="ChEBI" id="CHEBI:78528"/>
        <dbReference type="ChEBI" id="CHEBI:456215"/>
        <dbReference type="EC" id="6.1.1.5"/>
    </reaction>
</comment>
<dbReference type="FunFam" id="3.40.50.620:FF:000152">
    <property type="entry name" value="Isoleucine--tRNA ligase"/>
    <property type="match status" value="1"/>
</dbReference>